<protein>
    <submittedName>
        <fullName evidence="1">Uncharacterized protein</fullName>
    </submittedName>
</protein>
<dbReference type="Proteomes" id="UP000233551">
    <property type="component" value="Unassembled WGS sequence"/>
</dbReference>
<organism evidence="1 2">
    <name type="scientific">Punica granatum</name>
    <name type="common">Pomegranate</name>
    <dbReference type="NCBI Taxonomy" id="22663"/>
    <lineage>
        <taxon>Eukaryota</taxon>
        <taxon>Viridiplantae</taxon>
        <taxon>Streptophyta</taxon>
        <taxon>Embryophyta</taxon>
        <taxon>Tracheophyta</taxon>
        <taxon>Spermatophyta</taxon>
        <taxon>Magnoliopsida</taxon>
        <taxon>eudicotyledons</taxon>
        <taxon>Gunneridae</taxon>
        <taxon>Pentapetalae</taxon>
        <taxon>rosids</taxon>
        <taxon>malvids</taxon>
        <taxon>Myrtales</taxon>
        <taxon>Lythraceae</taxon>
        <taxon>Punica</taxon>
    </lineage>
</organism>
<sequence length="278" mass="30061">MNVRRGCPGLHLLKWPVVGALCDHRSQPYLVAPVKGALRRIEALEVECVLPQACRHMFSVVGFCSGEGLICLGVLLDLNGNARADVECLPRKGSRSRISRGQWRAGRDHPSIGGATMQMTLAAGCVHGYKICLHDAVERSWSHGRARSVALYWLVSPEKVGRPSDHDSPCHGRKVKIAGCMRTSTGPLLRPLQGDALSSQLLIASLKLGAGLREFLMNLWLVGKSIMVVVPEENGVLEDVSSSSYDGSVRSLLAYGLHRGASKRPSEAPLINMIGKSV</sequence>
<comment type="caution">
    <text evidence="1">The sequence shown here is derived from an EMBL/GenBank/DDBJ whole genome shotgun (WGS) entry which is preliminary data.</text>
</comment>
<dbReference type="AlphaFoldDB" id="A0A2I0K2B8"/>
<evidence type="ECO:0000313" key="2">
    <source>
        <dbReference type="Proteomes" id="UP000233551"/>
    </source>
</evidence>
<keyword evidence="2" id="KW-1185">Reference proteome</keyword>
<name>A0A2I0K2B8_PUNGR</name>
<gene>
    <name evidence="1" type="ORF">CRG98_016900</name>
</gene>
<accession>A0A2I0K2B8</accession>
<proteinExistence type="predicted"/>
<dbReference type="EMBL" id="PGOL01000952">
    <property type="protein sequence ID" value="PKI62705.1"/>
    <property type="molecule type" value="Genomic_DNA"/>
</dbReference>
<reference evidence="1 2" key="1">
    <citation type="submission" date="2017-11" db="EMBL/GenBank/DDBJ databases">
        <title>De-novo sequencing of pomegranate (Punica granatum L.) genome.</title>
        <authorList>
            <person name="Akparov Z."/>
            <person name="Amiraslanov A."/>
            <person name="Hajiyeva S."/>
            <person name="Abbasov M."/>
            <person name="Kaur K."/>
            <person name="Hamwieh A."/>
            <person name="Solovyev V."/>
            <person name="Salamov A."/>
            <person name="Braich B."/>
            <person name="Kosarev P."/>
            <person name="Mahmoud A."/>
            <person name="Hajiyev E."/>
            <person name="Babayeva S."/>
            <person name="Izzatullayeva V."/>
            <person name="Mammadov A."/>
            <person name="Mammadov A."/>
            <person name="Sharifova S."/>
            <person name="Ojaghi J."/>
            <person name="Eynullazada K."/>
            <person name="Bayramov B."/>
            <person name="Abdulazimova A."/>
            <person name="Shahmuradov I."/>
        </authorList>
    </citation>
    <scope>NUCLEOTIDE SEQUENCE [LARGE SCALE GENOMIC DNA]</scope>
    <source>
        <strain evidence="2">cv. AG2017</strain>
        <tissue evidence="1">Leaf</tissue>
    </source>
</reference>
<evidence type="ECO:0000313" key="1">
    <source>
        <dbReference type="EMBL" id="PKI62705.1"/>
    </source>
</evidence>